<keyword evidence="2 6" id="KW-0812">Transmembrane</keyword>
<reference evidence="7 8" key="1">
    <citation type="submission" date="2014-04" db="EMBL/GenBank/DDBJ databases">
        <authorList>
            <consortium name="DOE Joint Genome Institute"/>
            <person name="Kuo A."/>
            <person name="Kohler A."/>
            <person name="Nagy L.G."/>
            <person name="Floudas D."/>
            <person name="Copeland A."/>
            <person name="Barry K.W."/>
            <person name="Cichocki N."/>
            <person name="Veneault-Fourrey C."/>
            <person name="LaButti K."/>
            <person name="Lindquist E.A."/>
            <person name="Lipzen A."/>
            <person name="Lundell T."/>
            <person name="Morin E."/>
            <person name="Murat C."/>
            <person name="Sun H."/>
            <person name="Tunlid A."/>
            <person name="Henrissat B."/>
            <person name="Grigoriev I.V."/>
            <person name="Hibbett D.S."/>
            <person name="Martin F."/>
            <person name="Nordberg H.P."/>
            <person name="Cantor M.N."/>
            <person name="Hua S.X."/>
        </authorList>
    </citation>
    <scope>NUCLEOTIDE SEQUENCE [LARGE SCALE GENOMIC DNA]</scope>
    <source>
        <strain evidence="7 8">Foug A</strain>
    </source>
</reference>
<dbReference type="Pfam" id="PF07264">
    <property type="entry name" value="EI24"/>
    <property type="match status" value="1"/>
</dbReference>
<keyword evidence="3 6" id="KW-1133">Transmembrane helix</keyword>
<accession>A0A0C3DTG6</accession>
<keyword evidence="8" id="KW-1185">Reference proteome</keyword>
<feature type="compositionally biased region" description="Basic and acidic residues" evidence="5">
    <location>
        <begin position="353"/>
        <end position="368"/>
    </location>
</feature>
<reference evidence="8" key="2">
    <citation type="submission" date="2015-01" db="EMBL/GenBank/DDBJ databases">
        <title>Evolutionary Origins and Diversification of the Mycorrhizal Mutualists.</title>
        <authorList>
            <consortium name="DOE Joint Genome Institute"/>
            <consortium name="Mycorrhizal Genomics Consortium"/>
            <person name="Kohler A."/>
            <person name="Kuo A."/>
            <person name="Nagy L.G."/>
            <person name="Floudas D."/>
            <person name="Copeland A."/>
            <person name="Barry K.W."/>
            <person name="Cichocki N."/>
            <person name="Veneault-Fourrey C."/>
            <person name="LaButti K."/>
            <person name="Lindquist E.A."/>
            <person name="Lipzen A."/>
            <person name="Lundell T."/>
            <person name="Morin E."/>
            <person name="Murat C."/>
            <person name="Riley R."/>
            <person name="Ohm R."/>
            <person name="Sun H."/>
            <person name="Tunlid A."/>
            <person name="Henrissat B."/>
            <person name="Grigoriev I.V."/>
            <person name="Hibbett D.S."/>
            <person name="Martin F."/>
        </authorList>
    </citation>
    <scope>NUCLEOTIDE SEQUENCE [LARGE SCALE GENOMIC DNA]</scope>
    <source>
        <strain evidence="8">Foug A</strain>
    </source>
</reference>
<dbReference type="GO" id="GO:0016236">
    <property type="term" value="P:macroautophagy"/>
    <property type="evidence" value="ECO:0007669"/>
    <property type="project" value="TreeGrafter"/>
</dbReference>
<name>A0A0C3DTG6_9AGAM</name>
<evidence type="ECO:0000256" key="2">
    <source>
        <dbReference type="ARBA" id="ARBA00022692"/>
    </source>
</evidence>
<evidence type="ECO:0000313" key="8">
    <source>
        <dbReference type="Proteomes" id="UP000053989"/>
    </source>
</evidence>
<feature type="transmembrane region" description="Helical" evidence="6">
    <location>
        <begin position="162"/>
        <end position="181"/>
    </location>
</feature>
<keyword evidence="4 6" id="KW-0472">Membrane</keyword>
<dbReference type="EMBL" id="KN822076">
    <property type="protein sequence ID" value="KIM59236.1"/>
    <property type="molecule type" value="Genomic_DNA"/>
</dbReference>
<feature type="transmembrane region" description="Helical" evidence="6">
    <location>
        <begin position="227"/>
        <end position="260"/>
    </location>
</feature>
<comment type="subcellular location">
    <subcellularLocation>
        <location evidence="1">Membrane</location>
        <topology evidence="1">Multi-pass membrane protein</topology>
    </subcellularLocation>
</comment>
<evidence type="ECO:0000256" key="5">
    <source>
        <dbReference type="SAM" id="MobiDB-lite"/>
    </source>
</evidence>
<feature type="region of interest" description="Disordered" evidence="5">
    <location>
        <begin position="326"/>
        <end position="382"/>
    </location>
</feature>
<gene>
    <name evidence="7" type="ORF">SCLCIDRAFT_27499</name>
</gene>
<dbReference type="HOGENOM" id="CLU_046461_0_0_1"/>
<evidence type="ECO:0000313" key="7">
    <source>
        <dbReference type="EMBL" id="KIM59236.1"/>
    </source>
</evidence>
<proteinExistence type="predicted"/>
<dbReference type="PANTHER" id="PTHR21389">
    <property type="entry name" value="P53 INDUCED PROTEIN"/>
    <property type="match status" value="1"/>
</dbReference>
<feature type="transmembrane region" description="Helical" evidence="6">
    <location>
        <begin position="104"/>
        <end position="123"/>
    </location>
</feature>
<dbReference type="InParanoid" id="A0A0C3DTG6"/>
<protein>
    <submittedName>
        <fullName evidence="7">Uncharacterized protein</fullName>
    </submittedName>
</protein>
<evidence type="ECO:0000256" key="3">
    <source>
        <dbReference type="ARBA" id="ARBA00022989"/>
    </source>
</evidence>
<organism evidence="7 8">
    <name type="scientific">Scleroderma citrinum Foug A</name>
    <dbReference type="NCBI Taxonomy" id="1036808"/>
    <lineage>
        <taxon>Eukaryota</taxon>
        <taxon>Fungi</taxon>
        <taxon>Dikarya</taxon>
        <taxon>Basidiomycota</taxon>
        <taxon>Agaricomycotina</taxon>
        <taxon>Agaricomycetes</taxon>
        <taxon>Agaricomycetidae</taxon>
        <taxon>Boletales</taxon>
        <taxon>Sclerodermatineae</taxon>
        <taxon>Sclerodermataceae</taxon>
        <taxon>Scleroderma</taxon>
    </lineage>
</organism>
<feature type="transmembrane region" description="Helical" evidence="6">
    <location>
        <begin position="294"/>
        <end position="314"/>
    </location>
</feature>
<evidence type="ECO:0000256" key="1">
    <source>
        <dbReference type="ARBA" id="ARBA00004141"/>
    </source>
</evidence>
<dbReference type="GO" id="GO:0005783">
    <property type="term" value="C:endoplasmic reticulum"/>
    <property type="evidence" value="ECO:0007669"/>
    <property type="project" value="TreeGrafter"/>
</dbReference>
<dbReference type="Proteomes" id="UP000053989">
    <property type="component" value="Unassembled WGS sequence"/>
</dbReference>
<dbReference type="GO" id="GO:0016020">
    <property type="term" value="C:membrane"/>
    <property type="evidence" value="ECO:0007669"/>
    <property type="project" value="UniProtKB-SubCell"/>
</dbReference>
<dbReference type="InterPro" id="IPR059112">
    <property type="entry name" value="CysZ/EI24"/>
</dbReference>
<feature type="transmembrane region" description="Helical" evidence="6">
    <location>
        <begin position="71"/>
        <end position="92"/>
    </location>
</feature>
<evidence type="ECO:0000256" key="6">
    <source>
        <dbReference type="SAM" id="Phobius"/>
    </source>
</evidence>
<dbReference type="AlphaFoldDB" id="A0A0C3DTG6"/>
<sequence length="382" mass="43531">MSRRAPNDYDYTTRHQSSSRAAYPAFLSFHETLWLQTKCFLRGLFDAFRWDRVVWTATSDPEIRSNILKSLLLNSLSLASIYTFDLLLQPLVHNHPNWLRRNVGWFYQVLWLVPVVSVSFYLNSSWCTLIAKRTFVLQHGNRAVQTQPVTYNGMLTMLATSAYRAVMVLTSVIVSFALGAIPRIGPFISFAFMCWSDAYYCFEFIWIARGLSLASRVRHLEERWVYYFAFGFPSAAICTWGSGLANAALFALLFPAYIIMAMTARPVPQDPYNPTLHASDAHDSGRYPSPLIPIRLPIFAIVIWLNDILVRALSITGSVGQKRRHYKVPSNSSEKAEEGAGIEMGGITSNGARQEHYKNARRPVERTKVHSRVLPIDRRKHD</sequence>
<dbReference type="OrthoDB" id="266518at2759"/>
<feature type="transmembrane region" description="Helical" evidence="6">
    <location>
        <begin position="187"/>
        <end position="206"/>
    </location>
</feature>
<evidence type="ECO:0000256" key="4">
    <source>
        <dbReference type="ARBA" id="ARBA00023136"/>
    </source>
</evidence>
<dbReference type="PANTHER" id="PTHR21389:SF0">
    <property type="entry name" value="ETOPOSIDE-INDUCED PROTEIN 2.4 HOMOLOG"/>
    <property type="match status" value="1"/>
</dbReference>